<feature type="compositionally biased region" description="Low complexity" evidence="1">
    <location>
        <begin position="312"/>
        <end position="323"/>
    </location>
</feature>
<feature type="region of interest" description="Disordered" evidence="1">
    <location>
        <begin position="720"/>
        <end position="745"/>
    </location>
</feature>
<evidence type="ECO:0000256" key="1">
    <source>
        <dbReference type="SAM" id="MobiDB-lite"/>
    </source>
</evidence>
<gene>
    <name evidence="3" type="ORF">DL89DRAFT_266339</name>
</gene>
<dbReference type="GeneID" id="63803700"/>
<dbReference type="RefSeq" id="XP_040744835.1">
    <property type="nucleotide sequence ID" value="XM_040887052.1"/>
</dbReference>
<dbReference type="Pfam" id="PF06741">
    <property type="entry name" value="LsmAD"/>
    <property type="match status" value="1"/>
</dbReference>
<dbReference type="PANTHER" id="PTHR12854">
    <property type="entry name" value="ATAXIN 2-RELATED"/>
    <property type="match status" value="1"/>
</dbReference>
<dbReference type="PANTHER" id="PTHR12854:SF7">
    <property type="entry name" value="ATAXIN-2 HOMOLOG"/>
    <property type="match status" value="1"/>
</dbReference>
<feature type="compositionally biased region" description="Basic and acidic residues" evidence="1">
    <location>
        <begin position="479"/>
        <end position="552"/>
    </location>
</feature>
<sequence length="855" mass="91941">MGGGTRASSKPGSNRWTAGPPQFSNRQGKASEQTAKPAARTAKATDTVANGPGFIEGEPMEQVNAMNQRLIFLLSFLVGTEVAVVTRTVTYQGILDSVNPTDAQSVVLRYAYTVGASRTIPPTDTLVINGSDCLSISGTAGFDHEVKETTRTGFKTDTDISRVGETGERELHRWVPDEGDDLALESLDASGGSWDQFATNERLFGLTTDFDEEIYTTKLDRSSAKYKEREREAVRIAQEIQNAPFMNAHVAEERQEITKGDDGMDEEDRYGAVLRPGTKYVPPYLRAKEASADQSAEPARRSSATPQPQPEVAGVAVHGSASAQSKLSDAPKPAPNNAVAAAALAKLNIRMTGHTPSPKTDAMSSSASASASPDPGASTLPDPAIAALSPRISGQSSKLANLRGIKDRPEIAALNKPMADITEKLNSERERIQQRKQAVLKTRMSELVKFHHSFKLSSPMPDDVAEIVGAKKRQPSPKAAEEPPKKAEETKKPVEEGKKPAETKKPVEEGKKPAETKKEELKQAEEPVKAEEPKKTDEPTKTSEAKKADDKKGFKFNAKAASFKPSASATPFVPKAASKPVQPEYNLFFGRRMLDRTPKALWGGSFKMTPGSSPDDSSPTWPFGSRPYRSQYGFDEPDPMMMYAQQYGMPQGYYGYMQYPYQQPPMMAGGPPRMPTSAPYSTPPYGMPAYAPNPYTSAPSYPSPMMAAGRSPVISAVNGPTPPTAHPLPHVQGSGSGASSAHMATTPEMGPAVPPTPPMLSSQQHMARTGADSPSVMYGNVPPVPMGMVPPMPFNGMQPGYMGPPPPQGYPNMPMPMGYPQYPPQTYGASPPGMVMMHTPPHPDQQGQAPPPPGY</sequence>
<feature type="region of interest" description="Disordered" evidence="1">
    <location>
        <begin position="352"/>
        <end position="415"/>
    </location>
</feature>
<dbReference type="GO" id="GO:0003729">
    <property type="term" value="F:mRNA binding"/>
    <property type="evidence" value="ECO:0007669"/>
    <property type="project" value="TreeGrafter"/>
</dbReference>
<feature type="region of interest" description="Disordered" evidence="1">
    <location>
        <begin position="453"/>
        <end position="552"/>
    </location>
</feature>
<evidence type="ECO:0000313" key="4">
    <source>
        <dbReference type="Proteomes" id="UP000193922"/>
    </source>
</evidence>
<dbReference type="InterPro" id="IPR025852">
    <property type="entry name" value="SM_dom_ATX"/>
</dbReference>
<feature type="region of interest" description="Disordered" evidence="1">
    <location>
        <begin position="1"/>
        <end position="55"/>
    </location>
</feature>
<evidence type="ECO:0000313" key="3">
    <source>
        <dbReference type="EMBL" id="ORX71320.1"/>
    </source>
</evidence>
<reference evidence="3 4" key="1">
    <citation type="submission" date="2016-07" db="EMBL/GenBank/DDBJ databases">
        <title>Pervasive Adenine N6-methylation of Active Genes in Fungi.</title>
        <authorList>
            <consortium name="DOE Joint Genome Institute"/>
            <person name="Mondo S.J."/>
            <person name="Dannebaum R.O."/>
            <person name="Kuo R.C."/>
            <person name="Labutti K."/>
            <person name="Haridas S."/>
            <person name="Kuo A."/>
            <person name="Salamov A."/>
            <person name="Ahrendt S.R."/>
            <person name="Lipzen A."/>
            <person name="Sullivan W."/>
            <person name="Andreopoulos W.B."/>
            <person name="Clum A."/>
            <person name="Lindquist E."/>
            <person name="Daum C."/>
            <person name="Ramamoorthy G.K."/>
            <person name="Gryganskyi A."/>
            <person name="Culley D."/>
            <person name="Magnuson J.K."/>
            <person name="James T.Y."/>
            <person name="O'Malley M.A."/>
            <person name="Stajich J.E."/>
            <person name="Spatafora J.W."/>
            <person name="Visel A."/>
            <person name="Grigoriev I.V."/>
        </authorList>
    </citation>
    <scope>NUCLEOTIDE SEQUENCE [LARGE SCALE GENOMIC DNA]</scope>
    <source>
        <strain evidence="3 4">ATCC 12442</strain>
    </source>
</reference>
<accession>A0A1Y1WCQ5</accession>
<dbReference type="STRING" id="61395.A0A1Y1WCQ5"/>
<dbReference type="AlphaFoldDB" id="A0A1Y1WCQ5"/>
<dbReference type="InterPro" id="IPR009604">
    <property type="entry name" value="LsmAD_domain"/>
</dbReference>
<dbReference type="InterPro" id="IPR045117">
    <property type="entry name" value="ATXN2-like"/>
</dbReference>
<dbReference type="EMBL" id="MCFD01000004">
    <property type="protein sequence ID" value="ORX71320.1"/>
    <property type="molecule type" value="Genomic_DNA"/>
</dbReference>
<name>A0A1Y1WCQ5_9FUNG</name>
<dbReference type="Proteomes" id="UP000193922">
    <property type="component" value="Unassembled WGS sequence"/>
</dbReference>
<dbReference type="GO" id="GO:0034063">
    <property type="term" value="P:stress granule assembly"/>
    <property type="evidence" value="ECO:0007669"/>
    <property type="project" value="TreeGrafter"/>
</dbReference>
<organism evidence="3 4">
    <name type="scientific">Linderina pennispora</name>
    <dbReference type="NCBI Taxonomy" id="61395"/>
    <lineage>
        <taxon>Eukaryota</taxon>
        <taxon>Fungi</taxon>
        <taxon>Fungi incertae sedis</taxon>
        <taxon>Zoopagomycota</taxon>
        <taxon>Kickxellomycotina</taxon>
        <taxon>Kickxellomycetes</taxon>
        <taxon>Kickxellales</taxon>
        <taxon>Kickxellaceae</taxon>
        <taxon>Linderina</taxon>
    </lineage>
</organism>
<comment type="caution">
    <text evidence="3">The sequence shown here is derived from an EMBL/GenBank/DDBJ whole genome shotgun (WGS) entry which is preliminary data.</text>
</comment>
<dbReference type="OrthoDB" id="2275718at2759"/>
<feature type="region of interest" description="Disordered" evidence="1">
    <location>
        <begin position="289"/>
        <end position="335"/>
    </location>
</feature>
<keyword evidence="4" id="KW-1185">Reference proteome</keyword>
<proteinExistence type="predicted"/>
<dbReference type="GO" id="GO:0010494">
    <property type="term" value="C:cytoplasmic stress granule"/>
    <property type="evidence" value="ECO:0007669"/>
    <property type="project" value="TreeGrafter"/>
</dbReference>
<protein>
    <recommendedName>
        <fullName evidence="2">LsmAD domain-containing protein</fullName>
    </recommendedName>
</protein>
<dbReference type="Pfam" id="PF14438">
    <property type="entry name" value="SM-ATX"/>
    <property type="match status" value="1"/>
</dbReference>
<dbReference type="SMART" id="SM01272">
    <property type="entry name" value="LsmAD"/>
    <property type="match status" value="1"/>
</dbReference>
<feature type="domain" description="LsmAD" evidence="2">
    <location>
        <begin position="204"/>
        <end position="276"/>
    </location>
</feature>
<evidence type="ECO:0000259" key="2">
    <source>
        <dbReference type="SMART" id="SM01272"/>
    </source>
</evidence>
<feature type="compositionally biased region" description="Low complexity" evidence="1">
    <location>
        <begin position="34"/>
        <end position="47"/>
    </location>
</feature>
<feature type="compositionally biased region" description="Polar residues" evidence="1">
    <location>
        <begin position="1"/>
        <end position="33"/>
    </location>
</feature>